<feature type="compositionally biased region" description="Low complexity" evidence="5">
    <location>
        <begin position="37"/>
        <end position="50"/>
    </location>
</feature>
<organism evidence="6 7">
    <name type="scientific">Planctopirus ephydatiae</name>
    <dbReference type="NCBI Taxonomy" id="2528019"/>
    <lineage>
        <taxon>Bacteria</taxon>
        <taxon>Pseudomonadati</taxon>
        <taxon>Planctomycetota</taxon>
        <taxon>Planctomycetia</taxon>
        <taxon>Planctomycetales</taxon>
        <taxon>Planctomycetaceae</taxon>
        <taxon>Planctopirus</taxon>
    </lineage>
</organism>
<dbReference type="InterPro" id="IPR019775">
    <property type="entry name" value="WD40_repeat_CS"/>
</dbReference>
<feature type="repeat" description="WD" evidence="4">
    <location>
        <begin position="996"/>
        <end position="1037"/>
    </location>
</feature>
<dbReference type="PANTHER" id="PTHR12697">
    <property type="entry name" value="PBS LYASE HEAT-LIKE PROTEIN"/>
    <property type="match status" value="1"/>
</dbReference>
<dbReference type="SUPFAM" id="SSF48371">
    <property type="entry name" value="ARM repeat"/>
    <property type="match status" value="2"/>
</dbReference>
<evidence type="ECO:0000256" key="1">
    <source>
        <dbReference type="ARBA" id="ARBA00022574"/>
    </source>
</evidence>
<gene>
    <name evidence="6" type="primary">cpcE</name>
    <name evidence="6" type="ORF">Spb1_36450</name>
</gene>
<dbReference type="InterPro" id="IPR001680">
    <property type="entry name" value="WD40_rpt"/>
</dbReference>
<dbReference type="GO" id="GO:0016491">
    <property type="term" value="F:oxidoreductase activity"/>
    <property type="evidence" value="ECO:0007669"/>
    <property type="project" value="TreeGrafter"/>
</dbReference>
<feature type="compositionally biased region" description="Low complexity" evidence="5">
    <location>
        <begin position="140"/>
        <end position="205"/>
    </location>
</feature>
<dbReference type="EC" id="4.-.-.-" evidence="6"/>
<dbReference type="InterPro" id="IPR036322">
    <property type="entry name" value="WD40_repeat_dom_sf"/>
</dbReference>
<feature type="compositionally biased region" description="Polar residues" evidence="5">
    <location>
        <begin position="310"/>
        <end position="325"/>
    </location>
</feature>
<sequence>MSEAAPSCPKCNEPLQPGMLRCRACGERLNPATRQPVAAAAGMGSSVGGATNTPVANQALNSESTARPSSAAGPKTGTVLNLNSLLKTGAVPVGSTGPAGSTGPVATGASPLAPGVSEQARAVNVRPAGSSGSSLRLKKPASNSPTQTSPAAATTPATATKTSTPSSTSSTPGSTDTAKVASAASSKLPLPPTSSSSQSGSMRLARPSSSSGRMEAFGNDAIRVSCECGAKFRTKSETAGRKVKCPKCGSAVVVPGGQSETTGPALVEKRKFAELAKEIASLPPLLATENDPSTSVKNSAEMPAVESGTKIESGSKPGQTSSGSTTKRKKLSKSRLAKLLKAIEPKESASSEDAEKRRQAVLELGMAQNEGLWAELEKLKNDSWIVVREAVATALGDLGQPEATPALIEMFDDEVPEVRRNAIASIGKLRDARACRAMIVMALQEPHFRFASLDAITKMGTAATGSLQQILQEKDPGYALEAAVVAGRTRDTKLIEPLLKLLGNSFAIVRGQAAESLGQIGDKKATGPLCKLLEDPEQGVRVAAAGALARLSDPRSVPSLLKGLSQDDADVLERVITALGEIGDAQAASHLLPLIDHLQAEIRGAAAEALGKIGASESASPLTRLLHDTDEAVRLKAIAAFRKFKASIAVTPLLNLLMDPNSQIRLRAVDTLGEIADESAVDNLIHTLHNDGTMEVRQMAAKALGAIGSADGIEPLEQALEDEFPVRCRAITSLGQIGASASLPALLAMLKDSVPEVRYHTTQALADLGNANALKPLEELLSDEHPMVRRGAAKALVKLGDPRGESLLDEKKLASFKKKRSGPKFNFSSLEPTAFIEAIKAAPPAVAIGVIAVPALLLIGFAAMSLGIFSGGKASVVVRGRPATVNFTLDGKSVIVGFNKGVVEVWPVTGGSPSSKSVYGNFASSLFATGTNGTLLSLADKQVSTLSGGKATPVAGLPSASIQAIVSPNGKHAAAIGSDGSITIVDLEKAKPLQAIQLNTKTLTCLGLANGGGEIVGGRKDGSVTIWETQSGKVVSELKLGTIVPAGIGFNPAGDKLVVANLRGGVGIYDIKTRKRLNDLPFEGKTAPIFASASFVGGNDDLVLLTGSSGLTTWKISSNEVKAVSDFGLTGAIGGMAISPTGEHLALMDSDSADVIVVNLPSLEVASILSVQAGR</sequence>
<evidence type="ECO:0000256" key="4">
    <source>
        <dbReference type="PROSITE-ProRule" id="PRU00221"/>
    </source>
</evidence>
<evidence type="ECO:0000256" key="2">
    <source>
        <dbReference type="ARBA" id="ARBA00022737"/>
    </source>
</evidence>
<dbReference type="Pfam" id="PF13646">
    <property type="entry name" value="HEAT_2"/>
    <property type="match status" value="4"/>
</dbReference>
<dbReference type="Gene3D" id="1.25.10.10">
    <property type="entry name" value="Leucine-rich Repeat Variant"/>
    <property type="match status" value="4"/>
</dbReference>
<keyword evidence="2" id="KW-0677">Repeat</keyword>
<dbReference type="SMART" id="SM00185">
    <property type="entry name" value="ARM"/>
    <property type="match status" value="4"/>
</dbReference>
<dbReference type="InterPro" id="IPR004155">
    <property type="entry name" value="PBS_lyase_HEAT"/>
</dbReference>
<name>A0A518GSY7_9PLAN</name>
<dbReference type="InterPro" id="IPR011989">
    <property type="entry name" value="ARM-like"/>
</dbReference>
<dbReference type="PROSITE" id="PS50077">
    <property type="entry name" value="HEAT_REPEAT"/>
    <property type="match status" value="1"/>
</dbReference>
<proteinExistence type="predicted"/>
<feature type="compositionally biased region" description="Polar residues" evidence="5">
    <location>
        <begin position="51"/>
        <end position="68"/>
    </location>
</feature>
<dbReference type="InterPro" id="IPR015943">
    <property type="entry name" value="WD40/YVTN_repeat-like_dom_sf"/>
</dbReference>
<protein>
    <submittedName>
        <fullName evidence="6">Phycocyanobilin lyase subunit alpha</fullName>
        <ecNumber evidence="6">4.-.-.-</ecNumber>
    </submittedName>
</protein>
<feature type="region of interest" description="Disordered" evidence="5">
    <location>
        <begin position="284"/>
        <end position="333"/>
    </location>
</feature>
<dbReference type="Pfam" id="PF03130">
    <property type="entry name" value="HEAT_PBS"/>
    <property type="match status" value="1"/>
</dbReference>
<dbReference type="AlphaFoldDB" id="A0A518GSY7"/>
<dbReference type="InterPro" id="IPR021133">
    <property type="entry name" value="HEAT_type_2"/>
</dbReference>
<dbReference type="PROSITE" id="PS00678">
    <property type="entry name" value="WD_REPEATS_1"/>
    <property type="match status" value="1"/>
</dbReference>
<dbReference type="PROSITE" id="PS50082">
    <property type="entry name" value="WD_REPEATS_2"/>
    <property type="match status" value="1"/>
</dbReference>
<comment type="function">
    <text evidence="3">Catalyzes the hydroxylation of the N(6)-(4-aminobutyl)-L-lysine intermediate produced by deoxyhypusine synthase/DHPS on a critical lysine of the eukaryotic translation initiation factor 5A/eIF-5A. This is the second step of the post-translational modification of that lysine into an unusual amino acid residue named hypusine. Hypusination is unique to mature eIF-5A factor and is essential for its function.</text>
</comment>
<dbReference type="SMART" id="SM00567">
    <property type="entry name" value="EZ_HEAT"/>
    <property type="match status" value="14"/>
</dbReference>
<dbReference type="KEGG" id="peh:Spb1_36450"/>
<accession>A0A518GSY7</accession>
<evidence type="ECO:0000313" key="6">
    <source>
        <dbReference type="EMBL" id="QDV31700.1"/>
    </source>
</evidence>
<dbReference type="InterPro" id="IPR016024">
    <property type="entry name" value="ARM-type_fold"/>
</dbReference>
<keyword evidence="7" id="KW-1185">Reference proteome</keyword>
<evidence type="ECO:0000256" key="5">
    <source>
        <dbReference type="SAM" id="MobiDB-lite"/>
    </source>
</evidence>
<dbReference type="SUPFAM" id="SSF50978">
    <property type="entry name" value="WD40 repeat-like"/>
    <property type="match status" value="1"/>
</dbReference>
<dbReference type="EMBL" id="CP036299">
    <property type="protein sequence ID" value="QDV31700.1"/>
    <property type="molecule type" value="Genomic_DNA"/>
</dbReference>
<keyword evidence="6" id="KW-0456">Lyase</keyword>
<feature type="region of interest" description="Disordered" evidence="5">
    <location>
        <begin position="36"/>
        <end position="215"/>
    </location>
</feature>
<dbReference type="Proteomes" id="UP000315349">
    <property type="component" value="Chromosome"/>
</dbReference>
<dbReference type="InterPro" id="IPR000225">
    <property type="entry name" value="Armadillo"/>
</dbReference>
<dbReference type="PANTHER" id="PTHR12697:SF5">
    <property type="entry name" value="DEOXYHYPUSINE HYDROXYLASE"/>
    <property type="match status" value="1"/>
</dbReference>
<evidence type="ECO:0000256" key="3">
    <source>
        <dbReference type="ARBA" id="ARBA00045876"/>
    </source>
</evidence>
<keyword evidence="1 4" id="KW-0853">WD repeat</keyword>
<dbReference type="Gene3D" id="2.130.10.10">
    <property type="entry name" value="YVTN repeat-like/Quinoprotein amine dehydrogenase"/>
    <property type="match status" value="1"/>
</dbReference>
<reference evidence="6 7" key="1">
    <citation type="submission" date="2019-02" db="EMBL/GenBank/DDBJ databases">
        <title>Deep-cultivation of Planctomycetes and their phenomic and genomic characterization uncovers novel biology.</title>
        <authorList>
            <person name="Wiegand S."/>
            <person name="Jogler M."/>
            <person name="Boedeker C."/>
            <person name="Pinto D."/>
            <person name="Vollmers J."/>
            <person name="Rivas-Marin E."/>
            <person name="Kohn T."/>
            <person name="Peeters S.H."/>
            <person name="Heuer A."/>
            <person name="Rast P."/>
            <person name="Oberbeckmann S."/>
            <person name="Bunk B."/>
            <person name="Jeske O."/>
            <person name="Meyerdierks A."/>
            <person name="Storesund J.E."/>
            <person name="Kallscheuer N."/>
            <person name="Luecker S."/>
            <person name="Lage O.M."/>
            <person name="Pohl T."/>
            <person name="Merkel B.J."/>
            <person name="Hornburger P."/>
            <person name="Mueller R.-W."/>
            <person name="Bruemmer F."/>
            <person name="Labrenz M."/>
            <person name="Spormann A.M."/>
            <person name="Op den Camp H."/>
            <person name="Overmann J."/>
            <person name="Amann R."/>
            <person name="Jetten M.S.M."/>
            <person name="Mascher T."/>
            <person name="Medema M.H."/>
            <person name="Devos D.P."/>
            <person name="Kaster A.-K."/>
            <person name="Ovreas L."/>
            <person name="Rohde M."/>
            <person name="Galperin M.Y."/>
            <person name="Jogler C."/>
        </authorList>
    </citation>
    <scope>NUCLEOTIDE SEQUENCE [LARGE SCALE GENOMIC DNA]</scope>
    <source>
        <strain evidence="6 7">Spb1</strain>
    </source>
</reference>
<evidence type="ECO:0000313" key="7">
    <source>
        <dbReference type="Proteomes" id="UP000315349"/>
    </source>
</evidence>
<dbReference type="GO" id="GO:0016829">
    <property type="term" value="F:lyase activity"/>
    <property type="evidence" value="ECO:0007669"/>
    <property type="project" value="UniProtKB-KW"/>
</dbReference>
<dbReference type="OrthoDB" id="207253at2"/>